<feature type="domain" description="Integrase catalytic" evidence="1">
    <location>
        <begin position="119"/>
        <end position="228"/>
    </location>
</feature>
<gene>
    <name evidence="2" type="ORF">PR048_024912</name>
</gene>
<dbReference type="InterPro" id="IPR001584">
    <property type="entry name" value="Integrase_cat-core"/>
</dbReference>
<reference evidence="2 3" key="1">
    <citation type="submission" date="2023-02" db="EMBL/GenBank/DDBJ databases">
        <title>LHISI_Scaffold_Assembly.</title>
        <authorList>
            <person name="Stuart O.P."/>
            <person name="Cleave R."/>
            <person name="Magrath M.J.L."/>
            <person name="Mikheyev A.S."/>
        </authorList>
    </citation>
    <scope>NUCLEOTIDE SEQUENCE [LARGE SCALE GENOMIC DNA]</scope>
    <source>
        <strain evidence="2">Daus_M_001</strain>
        <tissue evidence="2">Leg muscle</tissue>
    </source>
</reference>
<dbReference type="PANTHER" id="PTHR46585:SF1">
    <property type="entry name" value="CHROMO DOMAIN-CONTAINING PROTEIN"/>
    <property type="match status" value="1"/>
</dbReference>
<evidence type="ECO:0000313" key="3">
    <source>
        <dbReference type="Proteomes" id="UP001159363"/>
    </source>
</evidence>
<dbReference type="SUPFAM" id="SSF53098">
    <property type="entry name" value="Ribonuclease H-like"/>
    <property type="match status" value="1"/>
</dbReference>
<proteinExistence type="predicted"/>
<dbReference type="PROSITE" id="PS50994">
    <property type="entry name" value="INTEGRASE"/>
    <property type="match status" value="1"/>
</dbReference>
<dbReference type="InterPro" id="IPR036397">
    <property type="entry name" value="RNaseH_sf"/>
</dbReference>
<comment type="caution">
    <text evidence="2">The sequence shown here is derived from an EMBL/GenBank/DDBJ whole genome shotgun (WGS) entry which is preliminary data.</text>
</comment>
<name>A0ABQ9GPZ0_9NEOP</name>
<evidence type="ECO:0000313" key="2">
    <source>
        <dbReference type="EMBL" id="KAJ8874071.1"/>
    </source>
</evidence>
<dbReference type="EMBL" id="JARBHB010000010">
    <property type="protein sequence ID" value="KAJ8874071.1"/>
    <property type="molecule type" value="Genomic_DNA"/>
</dbReference>
<dbReference type="Proteomes" id="UP001159363">
    <property type="component" value="Chromosome 9"/>
</dbReference>
<keyword evidence="3" id="KW-1185">Reference proteome</keyword>
<dbReference type="Gene3D" id="3.30.420.10">
    <property type="entry name" value="Ribonuclease H-like superfamily/Ribonuclease H"/>
    <property type="match status" value="1"/>
</dbReference>
<feature type="non-terminal residue" evidence="2">
    <location>
        <position position="228"/>
    </location>
</feature>
<dbReference type="PANTHER" id="PTHR46585">
    <property type="entry name" value="INTEGRASE CORE DOMAIN CONTAINING PROTEIN"/>
    <property type="match status" value="1"/>
</dbReference>
<sequence>MSITRRLDVLGENDGAPIAVKTEVDDTTEPMKKRKHDVKTDWDDVQTYWDDGSNVHLAHKKKDNNPKTGAYKDEDHKKIDFLADLFSGLTLKSGDGLEKIHSDKNIDYMFWDDPNELVHIPRPLVALQRVVNYLNANEIISIVEELNEGMIPYARVNKGYKYILTDIDAYSKFAWARPVELKNACDITEAMADVLREGHIPTSLQTDKSKKFYNANFRALMKKHNITH</sequence>
<protein>
    <recommendedName>
        <fullName evidence="1">Integrase catalytic domain-containing protein</fullName>
    </recommendedName>
</protein>
<dbReference type="InterPro" id="IPR012337">
    <property type="entry name" value="RNaseH-like_sf"/>
</dbReference>
<accession>A0ABQ9GPZ0</accession>
<organism evidence="2 3">
    <name type="scientific">Dryococelus australis</name>
    <dbReference type="NCBI Taxonomy" id="614101"/>
    <lineage>
        <taxon>Eukaryota</taxon>
        <taxon>Metazoa</taxon>
        <taxon>Ecdysozoa</taxon>
        <taxon>Arthropoda</taxon>
        <taxon>Hexapoda</taxon>
        <taxon>Insecta</taxon>
        <taxon>Pterygota</taxon>
        <taxon>Neoptera</taxon>
        <taxon>Polyneoptera</taxon>
        <taxon>Phasmatodea</taxon>
        <taxon>Verophasmatodea</taxon>
        <taxon>Anareolatae</taxon>
        <taxon>Phasmatidae</taxon>
        <taxon>Eurycanthinae</taxon>
        <taxon>Dryococelus</taxon>
    </lineage>
</organism>
<evidence type="ECO:0000259" key="1">
    <source>
        <dbReference type="PROSITE" id="PS50994"/>
    </source>
</evidence>